<evidence type="ECO:0000256" key="2">
    <source>
        <dbReference type="SAM" id="Phobius"/>
    </source>
</evidence>
<dbReference type="AlphaFoldDB" id="A0A7S2V6T6"/>
<feature type="compositionally biased region" description="Low complexity" evidence="1">
    <location>
        <begin position="57"/>
        <end position="68"/>
    </location>
</feature>
<sequence>MTYSTFESSQHFQHSIYPTKVSTYEPNDFALAPAPVLRGGDVYIPETPTNESREFSWDSPSSISSFDDTPTKDVTCLTPKQSQAITSSLTSPVEGTPGQLPDKITKMKLRRKRRTIAAGVTGGVIGLVALGPVGAVAGGVGSAVATKVIGKRMERRKMEKIAANNLGQELANAPSIKVHDATFS</sequence>
<gene>
    <name evidence="3" type="ORF">APAL1065_LOCUS100</name>
</gene>
<protein>
    <submittedName>
        <fullName evidence="3">Uncharacterized protein</fullName>
    </submittedName>
</protein>
<keyword evidence="2" id="KW-0812">Transmembrane</keyword>
<organism evidence="3">
    <name type="scientific">Entomoneis paludosa</name>
    <dbReference type="NCBI Taxonomy" id="265537"/>
    <lineage>
        <taxon>Eukaryota</taxon>
        <taxon>Sar</taxon>
        <taxon>Stramenopiles</taxon>
        <taxon>Ochrophyta</taxon>
        <taxon>Bacillariophyta</taxon>
        <taxon>Bacillariophyceae</taxon>
        <taxon>Bacillariophycidae</taxon>
        <taxon>Entomoneidaceae</taxon>
        <taxon>Entomoneis</taxon>
    </lineage>
</organism>
<evidence type="ECO:0000256" key="1">
    <source>
        <dbReference type="SAM" id="MobiDB-lite"/>
    </source>
</evidence>
<keyword evidence="2" id="KW-1133">Transmembrane helix</keyword>
<evidence type="ECO:0000313" key="3">
    <source>
        <dbReference type="EMBL" id="CAD9939332.1"/>
    </source>
</evidence>
<dbReference type="EMBL" id="HBHT01000159">
    <property type="protein sequence ID" value="CAD9939332.1"/>
    <property type="molecule type" value="Transcribed_RNA"/>
</dbReference>
<accession>A0A7S2V6T6</accession>
<keyword evidence="2" id="KW-0472">Membrane</keyword>
<feature type="transmembrane region" description="Helical" evidence="2">
    <location>
        <begin position="116"/>
        <end position="137"/>
    </location>
</feature>
<feature type="region of interest" description="Disordered" evidence="1">
    <location>
        <begin position="47"/>
        <end position="69"/>
    </location>
</feature>
<proteinExistence type="predicted"/>
<reference evidence="3" key="1">
    <citation type="submission" date="2021-01" db="EMBL/GenBank/DDBJ databases">
        <authorList>
            <person name="Corre E."/>
            <person name="Pelletier E."/>
            <person name="Niang G."/>
            <person name="Scheremetjew M."/>
            <person name="Finn R."/>
            <person name="Kale V."/>
            <person name="Holt S."/>
            <person name="Cochrane G."/>
            <person name="Meng A."/>
            <person name="Brown T."/>
            <person name="Cohen L."/>
        </authorList>
    </citation>
    <scope>NUCLEOTIDE SEQUENCE</scope>
    <source>
        <strain evidence="3">CCMP125</strain>
    </source>
</reference>
<name>A0A7S2V6T6_9STRA</name>